<sequence>MRDKKDQISVLIVDDSIFFREIVSRKLSMEPFIYVIATANNPFDARDKILKYDPDVVICDVEMPKMNGIEFIRRLLPQYPLPVIVVSSNAGAAADAKKAGALYFVEKPKGDLAKTIEKFIVELTKKIRIAAKMTVVIPRPLVVEEINQRLDDEAQFTDRIIAIGASTGGTEAIYEILKNLPSNCPGIVIVQHIPPMFSKMFAQRLDAQTMFQCKEAATGDYLKNGWVYIAPGDKHMRVKRIGKKYRIEVFEGERVNGHCPSVDILFESVAKEAGAQAIGVLLTGMGYDGAKGLLNIRRKGALTIGQDEATSVVYGMNKVAFNMGAVTIQASLEKIHTYILSAIKE</sequence>
<dbReference type="InterPro" id="IPR011006">
    <property type="entry name" value="CheY-like_superfamily"/>
</dbReference>
<evidence type="ECO:0000256" key="8">
    <source>
        <dbReference type="PROSITE-ProRule" id="PRU00169"/>
    </source>
</evidence>
<evidence type="ECO:0000256" key="3">
    <source>
        <dbReference type="ARBA" id="ARBA00022801"/>
    </source>
</evidence>
<dbReference type="HOGENOM" id="CLU_000445_51_0_9"/>
<dbReference type="eggNOG" id="COG2201">
    <property type="taxonomic scope" value="Bacteria"/>
</dbReference>
<dbReference type="PANTHER" id="PTHR42872">
    <property type="entry name" value="PROTEIN-GLUTAMATE METHYLESTERASE/PROTEIN-GLUTAMINE GLUTAMINASE"/>
    <property type="match status" value="1"/>
</dbReference>
<proteinExistence type="inferred from homology"/>
<evidence type="ECO:0000313" key="11">
    <source>
        <dbReference type="EMBL" id="AFA48301.1"/>
    </source>
</evidence>
<name>H6LG13_ACEWD</name>
<comment type="catalytic activity">
    <reaction evidence="6">
        <text>L-glutaminyl-[protein] + H2O = L-glutamyl-[protein] + NH4(+)</text>
        <dbReference type="Rhea" id="RHEA:16441"/>
        <dbReference type="Rhea" id="RHEA-COMP:10207"/>
        <dbReference type="Rhea" id="RHEA-COMP:10208"/>
        <dbReference type="ChEBI" id="CHEBI:15377"/>
        <dbReference type="ChEBI" id="CHEBI:28938"/>
        <dbReference type="ChEBI" id="CHEBI:29973"/>
        <dbReference type="ChEBI" id="CHEBI:30011"/>
        <dbReference type="EC" id="3.5.1.44"/>
    </reaction>
</comment>
<feature type="active site" evidence="6 7">
    <location>
        <position position="192"/>
    </location>
</feature>
<dbReference type="SMART" id="SM00448">
    <property type="entry name" value="REC"/>
    <property type="match status" value="1"/>
</dbReference>
<dbReference type="SUPFAM" id="SSF52172">
    <property type="entry name" value="CheY-like"/>
    <property type="match status" value="1"/>
</dbReference>
<dbReference type="CDD" id="cd17541">
    <property type="entry name" value="REC_CheB-like"/>
    <property type="match status" value="1"/>
</dbReference>
<keyword evidence="1 6" id="KW-0963">Cytoplasm</keyword>
<dbReference type="KEGG" id="awo:Awo_c15190"/>
<dbReference type="Gene3D" id="3.40.50.180">
    <property type="entry name" value="Methylesterase CheB, C-terminal domain"/>
    <property type="match status" value="1"/>
</dbReference>
<feature type="active site" evidence="6 7">
    <location>
        <position position="166"/>
    </location>
</feature>
<dbReference type="EC" id="3.1.1.61" evidence="6"/>
<dbReference type="GO" id="GO:0005737">
    <property type="term" value="C:cytoplasm"/>
    <property type="evidence" value="ECO:0007669"/>
    <property type="project" value="UniProtKB-SubCell"/>
</dbReference>
<comment type="PTM">
    <text evidence="6">Phosphorylated by CheA. Phosphorylation of the N-terminal regulatory domain activates the methylesterase activity.</text>
</comment>
<dbReference type="STRING" id="931626.Awo_c15190"/>
<keyword evidence="2 6" id="KW-0145">Chemotaxis</keyword>
<dbReference type="Gene3D" id="3.40.50.2300">
    <property type="match status" value="1"/>
</dbReference>
<dbReference type="EMBL" id="CP002987">
    <property type="protein sequence ID" value="AFA48301.1"/>
    <property type="molecule type" value="Genomic_DNA"/>
</dbReference>
<reference evidence="12" key="1">
    <citation type="submission" date="2011-07" db="EMBL/GenBank/DDBJ databases">
        <title>Complete genome sequence of Acetobacterium woodii.</title>
        <authorList>
            <person name="Poehlein A."/>
            <person name="Schmidt S."/>
            <person name="Kaster A.-K."/>
            <person name="Goenrich M."/>
            <person name="Vollmers J."/>
            <person name="Thuermer A."/>
            <person name="Gottschalk G."/>
            <person name="Thauer R.K."/>
            <person name="Daniel R."/>
            <person name="Mueller V."/>
        </authorList>
    </citation>
    <scope>NUCLEOTIDE SEQUENCE [LARGE SCALE GENOMIC DNA]</scope>
    <source>
        <strain evidence="12">ATCC 29683 / DSM 1030 / JCM 2381 / KCTC 1655 / WB1</strain>
    </source>
</reference>
<dbReference type="PROSITE" id="PS50122">
    <property type="entry name" value="CHEB"/>
    <property type="match status" value="1"/>
</dbReference>
<comment type="function">
    <text evidence="4">May play the central regulatory role in sporulation. It may be an element of the effector pathway responsible for the activation of sporulation genes in response to nutritional stress. Spo0A may act in concert with spo0H (a sigma factor) to control the expression of some genes that are critical to the sporulation process.</text>
</comment>
<dbReference type="SUPFAM" id="SSF52738">
    <property type="entry name" value="Methylesterase CheB, C-terminal domain"/>
    <property type="match status" value="1"/>
</dbReference>
<comment type="domain">
    <text evidence="6">Contains a C-terminal catalytic domain, and an N-terminal region which modulates catalytic activity.</text>
</comment>
<dbReference type="Pfam" id="PF00072">
    <property type="entry name" value="Response_reg"/>
    <property type="match status" value="1"/>
</dbReference>
<reference evidence="11 12" key="2">
    <citation type="journal article" date="2012" name="PLoS ONE">
        <title>An ancient pathway combining carbon dioxide fixation with the generation and utilization of a sodium ion gradient for ATP synthesis.</title>
        <authorList>
            <person name="Poehlein A."/>
            <person name="Schmidt S."/>
            <person name="Kaster A.K."/>
            <person name="Goenrich M."/>
            <person name="Vollmers J."/>
            <person name="Thurmer A."/>
            <person name="Bertsch J."/>
            <person name="Schuchmann K."/>
            <person name="Voigt B."/>
            <person name="Hecker M."/>
            <person name="Daniel R."/>
            <person name="Thauer R.K."/>
            <person name="Gottschalk G."/>
            <person name="Muller V."/>
        </authorList>
    </citation>
    <scope>NUCLEOTIDE SEQUENCE [LARGE SCALE GENOMIC DNA]</scope>
    <source>
        <strain evidence="12">ATCC 29683 / DSM 1030 / JCM 2381 / KCTC 1655 / WB1</strain>
    </source>
</reference>
<dbReference type="HAMAP" id="MF_00099">
    <property type="entry name" value="CheB_chemtxs"/>
    <property type="match status" value="1"/>
</dbReference>
<comment type="subcellular location">
    <subcellularLocation>
        <location evidence="6">Cytoplasm</location>
    </subcellularLocation>
</comment>
<dbReference type="InterPro" id="IPR000673">
    <property type="entry name" value="Sig_transdc_resp-reg_Me-estase"/>
</dbReference>
<feature type="domain" description="CheB-type methylesterase" evidence="10">
    <location>
        <begin position="154"/>
        <end position="345"/>
    </location>
</feature>
<feature type="active site" evidence="6 7">
    <location>
        <position position="288"/>
    </location>
</feature>
<evidence type="ECO:0000256" key="7">
    <source>
        <dbReference type="PROSITE-ProRule" id="PRU00050"/>
    </source>
</evidence>
<evidence type="ECO:0000313" key="12">
    <source>
        <dbReference type="Proteomes" id="UP000007177"/>
    </source>
</evidence>
<dbReference type="GO" id="GO:0050568">
    <property type="term" value="F:protein-glutamine glutaminase activity"/>
    <property type="evidence" value="ECO:0007669"/>
    <property type="project" value="UniProtKB-UniRule"/>
</dbReference>
<keyword evidence="6 8" id="KW-0597">Phosphoprotein</keyword>
<dbReference type="GO" id="GO:0006935">
    <property type="term" value="P:chemotaxis"/>
    <property type="evidence" value="ECO:0007669"/>
    <property type="project" value="UniProtKB-UniRule"/>
</dbReference>
<dbReference type="NCBIfam" id="NF001965">
    <property type="entry name" value="PRK00742.1"/>
    <property type="match status" value="1"/>
</dbReference>
<evidence type="ECO:0000259" key="10">
    <source>
        <dbReference type="PROSITE" id="PS50122"/>
    </source>
</evidence>
<dbReference type="PANTHER" id="PTHR42872:SF6">
    <property type="entry name" value="PROTEIN-GLUTAMATE METHYLESTERASE_PROTEIN-GLUTAMINE GLUTAMINASE"/>
    <property type="match status" value="1"/>
</dbReference>
<dbReference type="RefSeq" id="WP_014355904.1">
    <property type="nucleotide sequence ID" value="NC_016894.1"/>
</dbReference>
<evidence type="ECO:0000256" key="2">
    <source>
        <dbReference type="ARBA" id="ARBA00022500"/>
    </source>
</evidence>
<evidence type="ECO:0000256" key="1">
    <source>
        <dbReference type="ARBA" id="ARBA00022490"/>
    </source>
</evidence>
<comment type="catalytic activity">
    <reaction evidence="5 6">
        <text>[protein]-L-glutamate 5-O-methyl ester + H2O = L-glutamyl-[protein] + methanol + H(+)</text>
        <dbReference type="Rhea" id="RHEA:23236"/>
        <dbReference type="Rhea" id="RHEA-COMP:10208"/>
        <dbReference type="Rhea" id="RHEA-COMP:10311"/>
        <dbReference type="ChEBI" id="CHEBI:15377"/>
        <dbReference type="ChEBI" id="CHEBI:15378"/>
        <dbReference type="ChEBI" id="CHEBI:17790"/>
        <dbReference type="ChEBI" id="CHEBI:29973"/>
        <dbReference type="ChEBI" id="CHEBI:82795"/>
        <dbReference type="EC" id="3.1.1.61"/>
    </reaction>
</comment>
<dbReference type="InterPro" id="IPR001789">
    <property type="entry name" value="Sig_transdc_resp-reg_receiver"/>
</dbReference>
<dbReference type="InterPro" id="IPR008248">
    <property type="entry name" value="CheB-like"/>
</dbReference>
<dbReference type="Pfam" id="PF01339">
    <property type="entry name" value="CheB_methylest"/>
    <property type="match status" value="1"/>
</dbReference>
<comment type="similarity">
    <text evidence="6">Belongs to the CheB family.</text>
</comment>
<evidence type="ECO:0000256" key="4">
    <source>
        <dbReference type="ARBA" id="ARBA00024867"/>
    </source>
</evidence>
<dbReference type="GO" id="GO:0000156">
    <property type="term" value="F:phosphorelay response regulator activity"/>
    <property type="evidence" value="ECO:0007669"/>
    <property type="project" value="InterPro"/>
</dbReference>
<protein>
    <recommendedName>
        <fullName evidence="6">Protein-glutamate methylesterase/protein-glutamine glutaminase</fullName>
        <ecNumber evidence="6">3.1.1.61</ecNumber>
        <ecNumber evidence="6">3.5.1.44</ecNumber>
    </recommendedName>
</protein>
<keyword evidence="3 6" id="KW-0378">Hydrolase</keyword>
<feature type="modified residue" description="4-aspartylphosphate" evidence="6 8">
    <location>
        <position position="60"/>
    </location>
</feature>
<dbReference type="Proteomes" id="UP000007177">
    <property type="component" value="Chromosome"/>
</dbReference>
<organism evidence="11 12">
    <name type="scientific">Acetobacterium woodii (strain ATCC 29683 / DSM 1030 / JCM 2381 / KCTC 1655 / WB1)</name>
    <dbReference type="NCBI Taxonomy" id="931626"/>
    <lineage>
        <taxon>Bacteria</taxon>
        <taxon>Bacillati</taxon>
        <taxon>Bacillota</taxon>
        <taxon>Clostridia</taxon>
        <taxon>Eubacteriales</taxon>
        <taxon>Eubacteriaceae</taxon>
        <taxon>Acetobacterium</taxon>
    </lineage>
</organism>
<dbReference type="PIRSF" id="PIRSF000876">
    <property type="entry name" value="RR_chemtxs_CheB"/>
    <property type="match status" value="1"/>
</dbReference>
<feature type="domain" description="Response regulatory" evidence="9">
    <location>
        <begin position="9"/>
        <end position="122"/>
    </location>
</feature>
<dbReference type="EC" id="3.5.1.44" evidence="6"/>
<dbReference type="OrthoDB" id="9793421at2"/>
<evidence type="ECO:0000256" key="6">
    <source>
        <dbReference type="HAMAP-Rule" id="MF_00099"/>
    </source>
</evidence>
<evidence type="ECO:0000256" key="5">
    <source>
        <dbReference type="ARBA" id="ARBA00048267"/>
    </source>
</evidence>
<evidence type="ECO:0000259" key="9">
    <source>
        <dbReference type="PROSITE" id="PS50110"/>
    </source>
</evidence>
<accession>H6LG13</accession>
<dbReference type="GO" id="GO:0008984">
    <property type="term" value="F:protein-glutamate methylesterase activity"/>
    <property type="evidence" value="ECO:0007669"/>
    <property type="project" value="UniProtKB-UniRule"/>
</dbReference>
<keyword evidence="12" id="KW-1185">Reference proteome</keyword>
<dbReference type="PROSITE" id="PS50110">
    <property type="entry name" value="RESPONSE_REGULATORY"/>
    <property type="match status" value="1"/>
</dbReference>
<gene>
    <name evidence="6" type="primary">cheB</name>
    <name evidence="11" type="synonym">cheB1</name>
    <name evidence="11" type="ordered locus">Awo_c15190</name>
</gene>
<dbReference type="InterPro" id="IPR035909">
    <property type="entry name" value="CheB_C"/>
</dbReference>
<comment type="function">
    <text evidence="6">Involved in chemotaxis. Part of a chemotaxis signal transduction system that modulates chemotaxis in response to various stimuli. Catalyzes the demethylation of specific methylglutamate residues introduced into the chemoreceptors (methyl-accepting chemotaxis proteins or MCP) by CheR. Also mediates the irreversible deamidation of specific glutamine residues to glutamic acid.</text>
</comment>
<dbReference type="AlphaFoldDB" id="H6LG13"/>
<dbReference type="CDD" id="cd16432">
    <property type="entry name" value="CheB_Rec"/>
    <property type="match status" value="1"/>
</dbReference>